<dbReference type="EMBL" id="BALE01000041">
    <property type="protein sequence ID" value="GAN55272.1"/>
    <property type="molecule type" value="Genomic_DNA"/>
</dbReference>
<name>A0A0D6MNL3_9PROT</name>
<dbReference type="AlphaFoldDB" id="A0A0D6MNL3"/>
<keyword evidence="2" id="KW-1185">Reference proteome</keyword>
<protein>
    <submittedName>
        <fullName evidence="1">Uncharacterized protein</fullName>
    </submittedName>
</protein>
<comment type="caution">
    <text evidence="1">The sequence shown here is derived from an EMBL/GenBank/DDBJ whole genome shotgun (WGS) entry which is preliminary data.</text>
</comment>
<evidence type="ECO:0000313" key="1">
    <source>
        <dbReference type="EMBL" id="GAN55272.1"/>
    </source>
</evidence>
<proteinExistence type="predicted"/>
<dbReference type="RefSeq" id="WP_048850277.1">
    <property type="nucleotide sequence ID" value="NZ_BALE01000041.1"/>
</dbReference>
<dbReference type="OrthoDB" id="8258232at2"/>
<dbReference type="Proteomes" id="UP000032679">
    <property type="component" value="Unassembled WGS sequence"/>
</dbReference>
<dbReference type="STRING" id="1231623.Tasa_041_067"/>
<reference evidence="1 2" key="1">
    <citation type="submission" date="2012-10" db="EMBL/GenBank/DDBJ databases">
        <title>Genome sequencing of Tanticharoenia sakaeratensis NBRC 103193.</title>
        <authorList>
            <person name="Azuma Y."/>
            <person name="Hadano H."/>
            <person name="Hirakawa H."/>
            <person name="Matsushita K."/>
        </authorList>
    </citation>
    <scope>NUCLEOTIDE SEQUENCE [LARGE SCALE GENOMIC DNA]</scope>
    <source>
        <strain evidence="1 2">NBRC 103193</strain>
    </source>
</reference>
<evidence type="ECO:0000313" key="2">
    <source>
        <dbReference type="Proteomes" id="UP000032679"/>
    </source>
</evidence>
<accession>A0A0D6MNL3</accession>
<organism evidence="1 2">
    <name type="scientific">Tanticharoenia sakaeratensis NBRC 103193</name>
    <dbReference type="NCBI Taxonomy" id="1231623"/>
    <lineage>
        <taxon>Bacteria</taxon>
        <taxon>Pseudomonadati</taxon>
        <taxon>Pseudomonadota</taxon>
        <taxon>Alphaproteobacteria</taxon>
        <taxon>Acetobacterales</taxon>
        <taxon>Acetobacteraceae</taxon>
        <taxon>Tanticharoenia</taxon>
    </lineage>
</organism>
<sequence>MAFTVFDIENAIGAITRGQVSSPVSLDNFTLTGMEVPSVLRVGGQQRLIVHQLPGGDRLIDSAGGDPNRIEMAGTFTGQNALARAQTLQKLYQRGKPIRFIAAAVSTQAFIFDYAYDYTAKGAVIPYRLTLEMQAAAQNAQAATGKTLSSLVGTDAASAITSISDTVSDVSQTIENYAGAAQTVIGQVTPIANIVGVGSPLASVTNDLQVVSGAAQAGTDFSTLPATAAQAGAALQSAGAGLSSVLSTTGANLDSISFDGSAASLNALAQNAQIQSAAADAAGSVNRAARNLATATGSVQAAPIVSA</sequence>
<gene>
    <name evidence="1" type="ORF">Tasa_041_067</name>
</gene>